<dbReference type="InterPro" id="IPR036895">
    <property type="entry name" value="Uracil-DNA_glycosylase-like_sf"/>
</dbReference>
<evidence type="ECO:0000259" key="9">
    <source>
        <dbReference type="SMART" id="SM00986"/>
    </source>
</evidence>
<evidence type="ECO:0000256" key="5">
    <source>
        <dbReference type="ARBA" id="ARBA00023004"/>
    </source>
</evidence>
<evidence type="ECO:0000313" key="11">
    <source>
        <dbReference type="Proteomes" id="UP000189369"/>
    </source>
</evidence>
<dbReference type="SMART" id="SM00987">
    <property type="entry name" value="UreE_C"/>
    <property type="match status" value="1"/>
</dbReference>
<dbReference type="InterPro" id="IPR005122">
    <property type="entry name" value="Uracil-DNA_glycosylase-like"/>
</dbReference>
<keyword evidence="4" id="KW-0378">Hydrolase</keyword>
<dbReference type="SMART" id="SM00986">
    <property type="entry name" value="UDG"/>
    <property type="match status" value="1"/>
</dbReference>
<dbReference type="Proteomes" id="UP000189369">
    <property type="component" value="Chromosome"/>
</dbReference>
<proteinExistence type="predicted"/>
<dbReference type="GO" id="GO:0097506">
    <property type="term" value="F:deaminated base DNA N-glycosylase activity"/>
    <property type="evidence" value="ECO:0007669"/>
    <property type="project" value="UniProtKB-ARBA"/>
</dbReference>
<keyword evidence="5" id="KW-0408">Iron</keyword>
<evidence type="ECO:0000256" key="3">
    <source>
        <dbReference type="ARBA" id="ARBA00022763"/>
    </source>
</evidence>
<accession>A0A1U9JZE9</accession>
<dbReference type="InterPro" id="IPR051536">
    <property type="entry name" value="UDG_Type-4/5"/>
</dbReference>
<keyword evidence="3" id="KW-0227">DNA damage</keyword>
<evidence type="ECO:0000256" key="4">
    <source>
        <dbReference type="ARBA" id="ARBA00022801"/>
    </source>
</evidence>
<keyword evidence="2" id="KW-0479">Metal-binding</keyword>
<dbReference type="Pfam" id="PF03167">
    <property type="entry name" value="UDG"/>
    <property type="match status" value="1"/>
</dbReference>
<evidence type="ECO:0000256" key="6">
    <source>
        <dbReference type="ARBA" id="ARBA00023014"/>
    </source>
</evidence>
<sequence>MTVPSLQISPIQHAWLRELQVAPAFLTTPVVVAAPQELKRSPPPVSDTPVSTSNAAGTMPATARAELHEHLGLKKSTPPVAAEPEAPTQPIVREALNALSLEQIQNYADHCSACALHEQRQRAVIGAGHTEQPDWMVISIAPSSNEEMAGLPMQGKTGELFAQQLQSIAVPPHLTFYTTQLVKCRSPHHTKTEYIQACQQILWRQIALIQPKHIILLGEASAELFFGAQIPFDELRAKVQSWQRPDGDTIPVIVTYDPVSLLLRPQDKVSAWADLLLMQTLF</sequence>
<evidence type="ECO:0000256" key="7">
    <source>
        <dbReference type="ARBA" id="ARBA00023204"/>
    </source>
</evidence>
<dbReference type="SUPFAM" id="SSF52141">
    <property type="entry name" value="Uracil-DNA glycosylase-like"/>
    <property type="match status" value="1"/>
</dbReference>
<organism evidence="10 11">
    <name type="scientific">Paenalcaligenes hominis</name>
    <dbReference type="NCBI Taxonomy" id="643674"/>
    <lineage>
        <taxon>Bacteria</taxon>
        <taxon>Pseudomonadati</taxon>
        <taxon>Pseudomonadota</taxon>
        <taxon>Betaproteobacteria</taxon>
        <taxon>Burkholderiales</taxon>
        <taxon>Alcaligenaceae</taxon>
        <taxon>Paenalcaligenes</taxon>
    </lineage>
</organism>
<keyword evidence="7" id="KW-0234">DNA repair</keyword>
<evidence type="ECO:0000313" key="10">
    <source>
        <dbReference type="EMBL" id="AQS51131.1"/>
    </source>
</evidence>
<gene>
    <name evidence="10" type="ORF">PAEH1_05270</name>
</gene>
<dbReference type="GO" id="GO:0046872">
    <property type="term" value="F:metal ion binding"/>
    <property type="evidence" value="ECO:0007669"/>
    <property type="project" value="UniProtKB-KW"/>
</dbReference>
<dbReference type="GO" id="GO:0051539">
    <property type="term" value="F:4 iron, 4 sulfur cluster binding"/>
    <property type="evidence" value="ECO:0007669"/>
    <property type="project" value="UniProtKB-KW"/>
</dbReference>
<evidence type="ECO:0000256" key="8">
    <source>
        <dbReference type="SAM" id="MobiDB-lite"/>
    </source>
</evidence>
<dbReference type="CDD" id="cd10030">
    <property type="entry name" value="UDG-F4_TTUDGA_SPO1dp_like"/>
    <property type="match status" value="1"/>
</dbReference>
<reference evidence="10 11" key="1">
    <citation type="submission" date="2017-01" db="EMBL/GenBank/DDBJ databases">
        <title>Complete Genome Sequence of Paenalcaligenes hominis, Isolated from a paraplegic Patient with neurogenic bladder.</title>
        <authorList>
            <person name="Mukhopadhyay R."/>
            <person name="Joaquin J."/>
            <person name="Hogue R."/>
            <person name="Kilaru A."/>
            <person name="Jospin G."/>
            <person name="Mars K."/>
            <person name="Eisen J.A."/>
            <person name="Chaturvedi V."/>
        </authorList>
    </citation>
    <scope>NUCLEOTIDE SEQUENCE [LARGE SCALE GENOMIC DNA]</scope>
    <source>
        <strain evidence="10 11">15S00501</strain>
    </source>
</reference>
<dbReference type="AlphaFoldDB" id="A0A1U9JZE9"/>
<keyword evidence="1" id="KW-0004">4Fe-4S</keyword>
<dbReference type="KEGG" id="phn:PAEH1_05270"/>
<evidence type="ECO:0000256" key="2">
    <source>
        <dbReference type="ARBA" id="ARBA00022723"/>
    </source>
</evidence>
<keyword evidence="6" id="KW-0411">Iron-sulfur</keyword>
<dbReference type="Gene3D" id="3.40.470.10">
    <property type="entry name" value="Uracil-DNA glycosylase-like domain"/>
    <property type="match status" value="1"/>
</dbReference>
<evidence type="ECO:0000256" key="1">
    <source>
        <dbReference type="ARBA" id="ARBA00022485"/>
    </source>
</evidence>
<dbReference type="PANTHER" id="PTHR33693:SF1">
    <property type="entry name" value="TYPE-4 URACIL-DNA GLYCOSYLASE"/>
    <property type="match status" value="1"/>
</dbReference>
<dbReference type="OrthoDB" id="5290748at2"/>
<dbReference type="EMBL" id="CP019697">
    <property type="protein sequence ID" value="AQS51131.1"/>
    <property type="molecule type" value="Genomic_DNA"/>
</dbReference>
<dbReference type="GO" id="GO:0006281">
    <property type="term" value="P:DNA repair"/>
    <property type="evidence" value="ECO:0007669"/>
    <property type="project" value="UniProtKB-KW"/>
</dbReference>
<name>A0A1U9JZE9_9BURK</name>
<dbReference type="STRING" id="643674.PAEH1_05270"/>
<feature type="region of interest" description="Disordered" evidence="8">
    <location>
        <begin position="37"/>
        <end position="56"/>
    </location>
</feature>
<protein>
    <recommendedName>
        <fullName evidence="9">Uracil-DNA glycosylase-like domain-containing protein</fullName>
    </recommendedName>
</protein>
<feature type="domain" description="Uracil-DNA glycosylase-like" evidence="9">
    <location>
        <begin position="125"/>
        <end position="276"/>
    </location>
</feature>
<dbReference type="PANTHER" id="PTHR33693">
    <property type="entry name" value="TYPE-5 URACIL-DNA GLYCOSYLASE"/>
    <property type="match status" value="1"/>
</dbReference>